<dbReference type="EMBL" id="CP015249">
    <property type="protein sequence ID" value="ANB18375.1"/>
    <property type="molecule type" value="Genomic_DNA"/>
</dbReference>
<dbReference type="Pfam" id="PF07495">
    <property type="entry name" value="Y_Y_Y"/>
    <property type="match status" value="1"/>
</dbReference>
<dbReference type="CDD" id="cd16922">
    <property type="entry name" value="HATPase_EvgS-ArcB-TorS-like"/>
    <property type="match status" value="1"/>
</dbReference>
<proteinExistence type="predicted"/>
<dbReference type="SMART" id="SM00388">
    <property type="entry name" value="HisKA"/>
    <property type="match status" value="1"/>
</dbReference>
<dbReference type="FunFam" id="3.30.565.10:FF:000010">
    <property type="entry name" value="Sensor histidine kinase RcsC"/>
    <property type="match status" value="1"/>
</dbReference>
<dbReference type="Pfam" id="PF07494">
    <property type="entry name" value="Reg_prop"/>
    <property type="match status" value="4"/>
</dbReference>
<dbReference type="SUPFAM" id="SSF47384">
    <property type="entry name" value="Homodimeric domain of signal transducing histidine kinase"/>
    <property type="match status" value="1"/>
</dbReference>
<evidence type="ECO:0000313" key="9">
    <source>
        <dbReference type="EMBL" id="ANB18375.1"/>
    </source>
</evidence>
<feature type="modified residue" description="4-aspartylphosphate" evidence="5">
    <location>
        <position position="1115"/>
    </location>
</feature>
<dbReference type="CDD" id="cd00082">
    <property type="entry name" value="HisKA"/>
    <property type="match status" value="1"/>
</dbReference>
<feature type="domain" description="Histidine kinase" evidence="7">
    <location>
        <begin position="810"/>
        <end position="1026"/>
    </location>
</feature>
<dbReference type="PROSITE" id="PS50110">
    <property type="entry name" value="RESPONSE_REGULATORY"/>
    <property type="match status" value="1"/>
</dbReference>
<evidence type="ECO:0000259" key="8">
    <source>
        <dbReference type="PROSITE" id="PS50110"/>
    </source>
</evidence>
<evidence type="ECO:0000256" key="6">
    <source>
        <dbReference type="SAM" id="MobiDB-lite"/>
    </source>
</evidence>
<evidence type="ECO:0000313" key="10">
    <source>
        <dbReference type="Proteomes" id="UP000076830"/>
    </source>
</evidence>
<dbReference type="Gene3D" id="2.60.40.10">
    <property type="entry name" value="Immunoglobulins"/>
    <property type="match status" value="1"/>
</dbReference>
<dbReference type="InterPro" id="IPR013783">
    <property type="entry name" value="Ig-like_fold"/>
</dbReference>
<dbReference type="PROSITE" id="PS50109">
    <property type="entry name" value="HIS_KIN"/>
    <property type="match status" value="1"/>
</dbReference>
<dbReference type="Pfam" id="PF00072">
    <property type="entry name" value="Response_reg"/>
    <property type="match status" value="1"/>
</dbReference>
<gene>
    <name evidence="9" type="ORF">I596_2367</name>
</gene>
<dbReference type="PANTHER" id="PTHR43547">
    <property type="entry name" value="TWO-COMPONENT HISTIDINE KINASE"/>
    <property type="match status" value="1"/>
</dbReference>
<evidence type="ECO:0000256" key="4">
    <source>
        <dbReference type="ARBA" id="ARBA00023012"/>
    </source>
</evidence>
<feature type="compositionally biased region" description="Low complexity" evidence="6">
    <location>
        <begin position="1037"/>
        <end position="1055"/>
    </location>
</feature>
<evidence type="ECO:0000256" key="5">
    <source>
        <dbReference type="PROSITE-ProRule" id="PRU00169"/>
    </source>
</evidence>
<dbReference type="KEGG" id="dko:I596_2367"/>
<dbReference type="EC" id="2.7.13.3" evidence="2"/>
<protein>
    <recommendedName>
        <fullName evidence="2">histidine kinase</fullName>
        <ecNumber evidence="2">2.7.13.3</ecNumber>
    </recommendedName>
</protein>
<comment type="catalytic activity">
    <reaction evidence="1">
        <text>ATP + protein L-histidine = ADP + protein N-phospho-L-histidine.</text>
        <dbReference type="EC" id="2.7.13.3"/>
    </reaction>
</comment>
<dbReference type="Pfam" id="PF00512">
    <property type="entry name" value="HisKA"/>
    <property type="match status" value="1"/>
</dbReference>
<dbReference type="InterPro" id="IPR001789">
    <property type="entry name" value="Sig_transdc_resp-reg_receiver"/>
</dbReference>
<evidence type="ECO:0000256" key="2">
    <source>
        <dbReference type="ARBA" id="ARBA00012438"/>
    </source>
</evidence>
<dbReference type="Gene3D" id="2.130.10.10">
    <property type="entry name" value="YVTN repeat-like/Quinoprotein amine dehydrogenase"/>
    <property type="match status" value="4"/>
</dbReference>
<dbReference type="SMART" id="SM00448">
    <property type="entry name" value="REC"/>
    <property type="match status" value="1"/>
</dbReference>
<dbReference type="InterPro" id="IPR011110">
    <property type="entry name" value="Reg_prop"/>
</dbReference>
<keyword evidence="4" id="KW-0902">Two-component regulatory system</keyword>
<evidence type="ECO:0000256" key="3">
    <source>
        <dbReference type="ARBA" id="ARBA00022553"/>
    </source>
</evidence>
<dbReference type="InterPro" id="IPR036890">
    <property type="entry name" value="HATPase_C_sf"/>
</dbReference>
<dbReference type="InterPro" id="IPR036097">
    <property type="entry name" value="HisK_dim/P_sf"/>
</dbReference>
<organism evidence="9 10">
    <name type="scientific">Dokdonella koreensis DS-123</name>
    <dbReference type="NCBI Taxonomy" id="1300342"/>
    <lineage>
        <taxon>Bacteria</taxon>
        <taxon>Pseudomonadati</taxon>
        <taxon>Pseudomonadota</taxon>
        <taxon>Gammaproteobacteria</taxon>
        <taxon>Lysobacterales</taxon>
        <taxon>Rhodanobacteraceae</taxon>
        <taxon>Dokdonella</taxon>
    </lineage>
</organism>
<dbReference type="InterPro" id="IPR004358">
    <property type="entry name" value="Sig_transdc_His_kin-like_C"/>
</dbReference>
<keyword evidence="9" id="KW-0808">Transferase</keyword>
<dbReference type="CDD" id="cd17546">
    <property type="entry name" value="REC_hyHK_CKI1_RcsC-like"/>
    <property type="match status" value="1"/>
</dbReference>
<dbReference type="Gene3D" id="3.30.565.10">
    <property type="entry name" value="Histidine kinase-like ATPase, C-terminal domain"/>
    <property type="match status" value="1"/>
</dbReference>
<name>A0A160DV35_9GAMM</name>
<dbReference type="SMART" id="SM00387">
    <property type="entry name" value="HATPase_c"/>
    <property type="match status" value="1"/>
</dbReference>
<evidence type="ECO:0000256" key="1">
    <source>
        <dbReference type="ARBA" id="ARBA00000085"/>
    </source>
</evidence>
<dbReference type="InterPro" id="IPR011006">
    <property type="entry name" value="CheY-like_superfamily"/>
</dbReference>
<dbReference type="InterPro" id="IPR003661">
    <property type="entry name" value="HisK_dim/P_dom"/>
</dbReference>
<feature type="domain" description="Response regulatory" evidence="8">
    <location>
        <begin position="1066"/>
        <end position="1182"/>
    </location>
</feature>
<dbReference type="PANTHER" id="PTHR43547:SF2">
    <property type="entry name" value="HYBRID SIGNAL TRANSDUCTION HISTIDINE KINASE C"/>
    <property type="match status" value="1"/>
</dbReference>
<dbReference type="Gene3D" id="1.10.287.130">
    <property type="match status" value="1"/>
</dbReference>
<dbReference type="GO" id="GO:0000155">
    <property type="term" value="F:phosphorelay sensor kinase activity"/>
    <property type="evidence" value="ECO:0007669"/>
    <property type="project" value="InterPro"/>
</dbReference>
<dbReference type="InterPro" id="IPR005467">
    <property type="entry name" value="His_kinase_dom"/>
</dbReference>
<dbReference type="InterPro" id="IPR011123">
    <property type="entry name" value="Y_Y_Y"/>
</dbReference>
<sequence length="1189" mass="127509">MVAAAPPPAEPRFEVLGVADGLPSSRVYKLAQDRDGFIWIATADGLARYDGVDVKVWRNDPADPGSLSGNDVATVLVDRRGRVWSGGEDSGLNRLDPGATQFTHYRHVPSDRTTLGSNDIFAIAEDAAGTIWVGTYGGGLARLEPDGSFVQIRHDPDDPASLSSDAVISLYGDAAGRLWIGTDRGLDVREPGGLIRRVALPVLDTRTGAAQVTAILGEPDGNVLLTTTRGLLVVGPDLAFVRQLPVDGFAPISAARDRSGVLWVGTVSGVSVFDGTKTEHFQTHEQIPGTLPGARIMDILCDQEGNLWFATQEGGIAQLPPTWRNFANYRFLPGSDNSLTHGIVNALAAAPDGAVWAISAHDGLDRIDPASGRVQRHGPRIDGNRQRMSSLLVQEDAVWVGQRNGLLRIDRAGRTPNVEFPVDAERADALPPGQVSALAAGDRRIWAAVLGEGVVGIDSRTHAIRRYTRANDGLTSDDIKVLTRAPDGGIWIATTTGVERFMPAEDRFRRIIGVPFDLIDALAFDADGSFWAHHPGRLERYRMDGDIARRIDQVERTLGLPTMPGAALVVADDGSPWLASRRGLWHFDPATRRLVRYGEGDGLPSPEFRAGAATRTSDGTIWMATLSGIVAFDPRALRVELARPPVRVTSLTVRRDGRAVDLPASRPIVLGYDDRDLQVNVRALSFVNPVANRYRFRLAHFDEDWVETGNRGQRVFSQLPAGRYPLQVAATNGSGVWSDLEPPLLLDVAPPAWATDQAYAVYFAAVLGMGWLVLRGYRQRIKRQHALQLAEERRRAAEQVAEAKSRFLALMSHEIRTPLTGVLGMTDLLLRTPLEQRQRSQADAIRKSGEVLLRVVNDSLDLARIEAGKLSLDPVPFDPGALLHEVAAIEEGIAEAKGVALVVDVAPGAPTRVVGDAVRIKQILLNLVGNALKFTERGHIHLGLTVGFGGIVRYRIEDTGPGMSADLVERLFSRFVQSDGVSRRHGGSGLGLAICQELTQLMHGRIHASSVPGQGSVFTVELPLLDPRITPADPAEAAVRGAPPPASAVAAPAGDPARGTPAAALRILLVEDDAMIAAVASGLLESAGHGVVHAPQGLAAMVELARGRFDLAIVDLDLPGIDGMQLTRMIRNQAAHAALPVIAITARSGGDEEAAAKASGMDGFLRKPLTAHRLGEAIERLLQPTTPAA</sequence>
<dbReference type="InterPro" id="IPR003594">
    <property type="entry name" value="HATPase_dom"/>
</dbReference>
<dbReference type="SUPFAM" id="SSF55874">
    <property type="entry name" value="ATPase domain of HSP90 chaperone/DNA topoisomerase II/histidine kinase"/>
    <property type="match status" value="1"/>
</dbReference>
<dbReference type="InterPro" id="IPR015943">
    <property type="entry name" value="WD40/YVTN_repeat-like_dom_sf"/>
</dbReference>
<dbReference type="PATRIC" id="fig|1300342.3.peg.2306"/>
<accession>A0A160DV35</accession>
<dbReference type="Pfam" id="PF02518">
    <property type="entry name" value="HATPase_c"/>
    <property type="match status" value="1"/>
</dbReference>
<dbReference type="SUPFAM" id="SSF63829">
    <property type="entry name" value="Calcium-dependent phosphotriesterase"/>
    <property type="match status" value="3"/>
</dbReference>
<evidence type="ECO:0000259" key="7">
    <source>
        <dbReference type="PROSITE" id="PS50109"/>
    </source>
</evidence>
<dbReference type="Proteomes" id="UP000076830">
    <property type="component" value="Chromosome"/>
</dbReference>
<dbReference type="PRINTS" id="PR00344">
    <property type="entry name" value="BCTRLSENSOR"/>
</dbReference>
<dbReference type="Gene3D" id="3.40.50.2300">
    <property type="match status" value="1"/>
</dbReference>
<dbReference type="STRING" id="1300342.I596_2367"/>
<dbReference type="AlphaFoldDB" id="A0A160DV35"/>
<keyword evidence="10" id="KW-1185">Reference proteome</keyword>
<reference evidence="9 10" key="1">
    <citation type="submission" date="2016-04" db="EMBL/GenBank/DDBJ databases">
        <title>Complete genome sequence of Dokdonella koreensis DS-123T.</title>
        <authorList>
            <person name="Kim J.F."/>
            <person name="Lee H."/>
            <person name="Kwak M.-J."/>
        </authorList>
    </citation>
    <scope>NUCLEOTIDE SEQUENCE [LARGE SCALE GENOMIC DNA]</scope>
    <source>
        <strain evidence="9 10">DS-123</strain>
    </source>
</reference>
<keyword evidence="9" id="KW-0418">Kinase</keyword>
<keyword evidence="3 5" id="KW-0597">Phosphoprotein</keyword>
<dbReference type="SUPFAM" id="SSF52172">
    <property type="entry name" value="CheY-like"/>
    <property type="match status" value="1"/>
</dbReference>
<feature type="region of interest" description="Disordered" evidence="6">
    <location>
        <begin position="1035"/>
        <end position="1055"/>
    </location>
</feature>